<organism evidence="1 2">
    <name type="scientific">Peribacillus simplex</name>
    <dbReference type="NCBI Taxonomy" id="1478"/>
    <lineage>
        <taxon>Bacteria</taxon>
        <taxon>Bacillati</taxon>
        <taxon>Bacillota</taxon>
        <taxon>Bacilli</taxon>
        <taxon>Bacillales</taxon>
        <taxon>Bacillaceae</taxon>
        <taxon>Peribacillus</taxon>
    </lineage>
</organism>
<dbReference type="EMBL" id="LNNH01000032">
    <property type="protein sequence ID" value="KWW16591.1"/>
    <property type="molecule type" value="Genomic_DNA"/>
</dbReference>
<name>A0A109MW15_9BACI</name>
<dbReference type="Proteomes" id="UP000064189">
    <property type="component" value="Unassembled WGS sequence"/>
</dbReference>
<evidence type="ECO:0000313" key="2">
    <source>
        <dbReference type="Proteomes" id="UP000064189"/>
    </source>
</evidence>
<comment type="caution">
    <text evidence="1">The sequence shown here is derived from an EMBL/GenBank/DDBJ whole genome shotgun (WGS) entry which is preliminary data.</text>
</comment>
<sequence length="320" mass="36268">MKMNNGMLKEGLSIISQCKQETGDIWQAHFGAAAIAGHFFVKDNELTGNLAQLVISQVKSMIESQCTDRKQFDPIGEWEMEKAEHNILQSLDKTIDRLHWVGHNVIYGAISILALRDLKESGAVSGVGLSGIADLILSFENSIPGRSWIGFSASEVKRIEMTKEDGLPKIENANDLSHFVLEELAQFPIIYRAESHHDLIGHMITFSHALNILFDAGHVSLFNRGLQPLLKLVKALRGSRDVKIGDAIKIFSPVDHLPLQKAVRSEWLPTECGYWTKDHSRNRWDFGHIFKFPFSFYDHGRRVGRVKDQSMENFRYIINQ</sequence>
<dbReference type="AlphaFoldDB" id="A0A109MW15"/>
<accession>A0A109MW15</accession>
<proteinExistence type="predicted"/>
<evidence type="ECO:0000313" key="1">
    <source>
        <dbReference type="EMBL" id="KWW16591.1"/>
    </source>
</evidence>
<reference evidence="1 2" key="1">
    <citation type="submission" date="2015-11" db="EMBL/GenBank/DDBJ databases">
        <title>Genome Sequence of Bacillus simplex strain VanAntwerpen2.</title>
        <authorList>
            <person name="Couger M.B."/>
        </authorList>
    </citation>
    <scope>NUCLEOTIDE SEQUENCE [LARGE SCALE GENOMIC DNA]</scope>
    <source>
        <strain evidence="1 2">VanAntwerpen02</strain>
    </source>
</reference>
<gene>
    <name evidence="1" type="ORF">AS888_24525</name>
</gene>
<keyword evidence="2" id="KW-1185">Reference proteome</keyword>
<protein>
    <submittedName>
        <fullName evidence="1">Uncharacterized protein</fullName>
    </submittedName>
</protein>